<dbReference type="HAMAP" id="MF_01845">
    <property type="entry name" value="UPF0597"/>
    <property type="match status" value="1"/>
</dbReference>
<sequence>MIKAVVFDMDGVLFDTERICLEAWNEAAILMEEAPGDIEASLKDCIGLNRNDTQLYFQEKYGEDFDYDRFRQLNSKAFGEIIARDGLPVKDGVYEILEYLKKAGTRIALASSSRRVSVLGHLKEAGITDYFEAVVTGDMVEHSKPDPEIYRMACESLGLPPCEVMAVEDSPNGIRSAAAAGMKAVMVPDLVQPDEEISQLLYLKCDSLLGIVDYLKKYKTYVEILDRELIPAMGCTEPIAVAYCAACARELLQKRPEKVRIMASGNIIKNVKSVIVPNTNGQKGLEAAAAVGIIAGDAARQLEVIADVSQEEKEELAGYLKEADIWVEPADNGFVLDITVEVFCQGDSASVRIVNEHTNIVRKERNGEILFNKDPEGCAENDKEEDCPDYGLLNIEDICRFAEKADLDDVRPVLKRQIECNTAISAEGIRGDYGANIGSVLLQAYGDNIHIRAKAVAAAGSDARMNGCELPVVINSGSGNQGMTASLPVIEYAREYGVDDDTLYRALLVSNLSTIHQKSHIGRLSAYCGAVSAGAGAGAGIAWLLGGGYREVAHTIVNALAITSGIVCDGAKPSCAAKIAAAVDAGILGYEMYIHGQQFYGGDGVISKGIENTINNIGRLGKEGMKETDREIIQIMTAGRELQKDDKSGKE</sequence>
<dbReference type="GO" id="GO:0016787">
    <property type="term" value="F:hydrolase activity"/>
    <property type="evidence" value="ECO:0007669"/>
    <property type="project" value="UniProtKB-KW"/>
</dbReference>
<dbReference type="SFLD" id="SFLDS00003">
    <property type="entry name" value="Haloacid_Dehalogenase"/>
    <property type="match status" value="1"/>
</dbReference>
<keyword evidence="3" id="KW-0378">Hydrolase</keyword>
<dbReference type="InterPro" id="IPR023198">
    <property type="entry name" value="PGP-like_dom2"/>
</dbReference>
<keyword evidence="4" id="KW-1185">Reference proteome</keyword>
<evidence type="ECO:0000313" key="4">
    <source>
        <dbReference type="Proteomes" id="UP000245412"/>
    </source>
</evidence>
<dbReference type="EMBL" id="QGGY01000002">
    <property type="protein sequence ID" value="PWJ77935.1"/>
    <property type="molecule type" value="Genomic_DNA"/>
</dbReference>
<dbReference type="PANTHER" id="PTHR30501:SF2">
    <property type="entry name" value="UPF0597 PROTEIN YHAM"/>
    <property type="match status" value="1"/>
</dbReference>
<dbReference type="Proteomes" id="UP000245412">
    <property type="component" value="Unassembled WGS sequence"/>
</dbReference>
<accession>A0AB73T7X2</accession>
<feature type="domain" description="Serine dehydratase-like alpha subunit" evidence="2">
    <location>
        <begin position="300"/>
        <end position="633"/>
    </location>
</feature>
<organism evidence="3 4">
    <name type="scientific">Murimonas intestini</name>
    <dbReference type="NCBI Taxonomy" id="1337051"/>
    <lineage>
        <taxon>Bacteria</taxon>
        <taxon>Bacillati</taxon>
        <taxon>Bacillota</taxon>
        <taxon>Clostridia</taxon>
        <taxon>Lachnospirales</taxon>
        <taxon>Lachnospiraceae</taxon>
        <taxon>Murimonas</taxon>
    </lineage>
</organism>
<gene>
    <name evidence="3" type="ORF">C7383_10268</name>
</gene>
<dbReference type="InterPro" id="IPR023214">
    <property type="entry name" value="HAD_sf"/>
</dbReference>
<dbReference type="InterPro" id="IPR036412">
    <property type="entry name" value="HAD-like_sf"/>
</dbReference>
<dbReference type="Gene3D" id="3.40.50.1000">
    <property type="entry name" value="HAD superfamily/HAD-like"/>
    <property type="match status" value="1"/>
</dbReference>
<dbReference type="Gene3D" id="1.10.150.240">
    <property type="entry name" value="Putative phosphatase, domain 2"/>
    <property type="match status" value="1"/>
</dbReference>
<dbReference type="NCBIfam" id="TIGR01509">
    <property type="entry name" value="HAD-SF-IA-v3"/>
    <property type="match status" value="1"/>
</dbReference>
<dbReference type="PRINTS" id="PR00413">
    <property type="entry name" value="HADHALOGNASE"/>
</dbReference>
<dbReference type="GO" id="GO:0019450">
    <property type="term" value="P:L-cysteine catabolic process to pyruvate"/>
    <property type="evidence" value="ECO:0007669"/>
    <property type="project" value="TreeGrafter"/>
</dbReference>
<evidence type="ECO:0000256" key="1">
    <source>
        <dbReference type="HAMAP-Rule" id="MF_01845"/>
    </source>
</evidence>
<evidence type="ECO:0000313" key="3">
    <source>
        <dbReference type="EMBL" id="PWJ77935.1"/>
    </source>
</evidence>
<dbReference type="SFLD" id="SFLDG01129">
    <property type="entry name" value="C1.5:_HAD__Beta-PGM__Phosphata"/>
    <property type="match status" value="1"/>
</dbReference>
<comment type="similarity">
    <text evidence="1">Belongs to the UPF0597 family.</text>
</comment>
<dbReference type="Pfam" id="PF03313">
    <property type="entry name" value="SDH_alpha"/>
    <property type="match status" value="1"/>
</dbReference>
<evidence type="ECO:0000259" key="2">
    <source>
        <dbReference type="Pfam" id="PF03313"/>
    </source>
</evidence>
<name>A0AB73T7X2_9FIRM</name>
<dbReference type="InterPro" id="IPR006439">
    <property type="entry name" value="HAD-SF_hydro_IA"/>
</dbReference>
<dbReference type="AlphaFoldDB" id="A0AB73T7X2"/>
<proteinExistence type="inferred from homology"/>
<reference evidence="3 4" key="1">
    <citation type="submission" date="2018-05" db="EMBL/GenBank/DDBJ databases">
        <authorList>
            <person name="Goeker M."/>
            <person name="Huntemann M."/>
            <person name="Clum A."/>
            <person name="Pillay M."/>
            <person name="Palaniappan K."/>
            <person name="Varghese N."/>
            <person name="Mikhailova N."/>
            <person name="Stamatis D."/>
            <person name="Reddy T."/>
            <person name="Daum C."/>
            <person name="Shapiro N."/>
            <person name="Ivanova N."/>
            <person name="Kyrpides N."/>
            <person name="Woyke T."/>
        </authorList>
    </citation>
    <scope>NUCLEOTIDE SEQUENCE [LARGE SCALE GENOMIC DNA]</scope>
    <source>
        <strain evidence="3 4">DSM 26524</strain>
    </source>
</reference>
<dbReference type="Pfam" id="PF00702">
    <property type="entry name" value="Hydrolase"/>
    <property type="match status" value="1"/>
</dbReference>
<comment type="caution">
    <text evidence="3">The sequence shown here is derived from an EMBL/GenBank/DDBJ whole genome shotgun (WGS) entry which is preliminary data.</text>
</comment>
<protein>
    <recommendedName>
        <fullName evidence="1">UPF0597 protein C7383_10268</fullName>
    </recommendedName>
</protein>
<dbReference type="PANTHER" id="PTHR30501">
    <property type="entry name" value="UPF0597 PROTEIN YHAM"/>
    <property type="match status" value="1"/>
</dbReference>
<dbReference type="GO" id="GO:0080146">
    <property type="term" value="F:L-cysteine desulfhydrase activity"/>
    <property type="evidence" value="ECO:0007669"/>
    <property type="project" value="TreeGrafter"/>
</dbReference>
<dbReference type="SFLD" id="SFLDG01135">
    <property type="entry name" value="C1.5.6:_HAD__Beta-PGM__Phospha"/>
    <property type="match status" value="1"/>
</dbReference>
<dbReference type="InterPro" id="IPR005130">
    <property type="entry name" value="Ser_deHydtase-like_asu"/>
</dbReference>
<dbReference type="InterPro" id="IPR021144">
    <property type="entry name" value="UPF0597"/>
</dbReference>
<dbReference type="SUPFAM" id="SSF56784">
    <property type="entry name" value="HAD-like"/>
    <property type="match status" value="1"/>
</dbReference>